<accession>S8AS03</accession>
<proteinExistence type="predicted"/>
<keyword evidence="4" id="KW-1185">Reference proteome</keyword>
<dbReference type="Proteomes" id="UP000015100">
    <property type="component" value="Unassembled WGS sequence"/>
</dbReference>
<feature type="compositionally biased region" description="Polar residues" evidence="1">
    <location>
        <begin position="8"/>
        <end position="25"/>
    </location>
</feature>
<gene>
    <name evidence="3" type="ORF">H072_169</name>
</gene>
<dbReference type="HOGENOM" id="CLU_796988_0_0_1"/>
<keyword evidence="2" id="KW-1133">Transmembrane helix</keyword>
<feature type="region of interest" description="Disordered" evidence="1">
    <location>
        <begin position="1"/>
        <end position="25"/>
    </location>
</feature>
<sequence length="348" mass="39531">MAHREILTPSSTGSFMRSADSKSSQFNSPRYARLYDSDDDTVFLGRGGGYTQDIVLGPRYRSRDFSSSLSSAHQTPGFEHGQNLDWYVSAHDLALAEEQCDWDRAIEILVRIINSAEYLPASQALAQSFLEYDRRLAALYYNGGYWGKVITTFERAEVEEMPFEQQINAYNMWAVAYLQLGYFAEAANISRDALRLAEKQPTCEDSDETPENPTELLDSFIVYATARYLKRDIKRASDYKRAVRPSRYTYARGSVVLPSALFRSFIRINGNGRNTLPFGDGDINSISKVLFYLWSFLHSPLKPRNPGTYEIELKRGGRSRITQRSVSLNYFGVAAFLLLAIIFVRLLA</sequence>
<keyword evidence="2" id="KW-0812">Transmembrane</keyword>
<dbReference type="InterPro" id="IPR011990">
    <property type="entry name" value="TPR-like_helical_dom_sf"/>
</dbReference>
<dbReference type="Gene3D" id="1.25.40.10">
    <property type="entry name" value="Tetratricopeptide repeat domain"/>
    <property type="match status" value="1"/>
</dbReference>
<keyword evidence="2" id="KW-0472">Membrane</keyword>
<evidence type="ECO:0000313" key="3">
    <source>
        <dbReference type="EMBL" id="EPS45760.1"/>
    </source>
</evidence>
<organism evidence="3 4">
    <name type="scientific">Dactylellina haptotyla (strain CBS 200.50)</name>
    <name type="common">Nematode-trapping fungus</name>
    <name type="synonym">Monacrosporium haptotylum</name>
    <dbReference type="NCBI Taxonomy" id="1284197"/>
    <lineage>
        <taxon>Eukaryota</taxon>
        <taxon>Fungi</taxon>
        <taxon>Dikarya</taxon>
        <taxon>Ascomycota</taxon>
        <taxon>Pezizomycotina</taxon>
        <taxon>Orbiliomycetes</taxon>
        <taxon>Orbiliales</taxon>
        <taxon>Orbiliaceae</taxon>
        <taxon>Dactylellina</taxon>
    </lineage>
</organism>
<dbReference type="EMBL" id="AQGS01000003">
    <property type="protein sequence ID" value="EPS45760.1"/>
    <property type="molecule type" value="Genomic_DNA"/>
</dbReference>
<feature type="transmembrane region" description="Helical" evidence="2">
    <location>
        <begin position="328"/>
        <end position="347"/>
    </location>
</feature>
<evidence type="ECO:0000256" key="2">
    <source>
        <dbReference type="SAM" id="Phobius"/>
    </source>
</evidence>
<evidence type="ECO:0000313" key="4">
    <source>
        <dbReference type="Proteomes" id="UP000015100"/>
    </source>
</evidence>
<dbReference type="SUPFAM" id="SSF48452">
    <property type="entry name" value="TPR-like"/>
    <property type="match status" value="1"/>
</dbReference>
<comment type="caution">
    <text evidence="3">The sequence shown here is derived from an EMBL/GenBank/DDBJ whole genome shotgun (WGS) entry which is preliminary data.</text>
</comment>
<protein>
    <submittedName>
        <fullName evidence="3">Uncharacterized protein</fullName>
    </submittedName>
</protein>
<reference evidence="4" key="2">
    <citation type="submission" date="2013-04" db="EMBL/GenBank/DDBJ databases">
        <title>Genomic mechanisms accounting for the adaptation to parasitism in nematode-trapping fungi.</title>
        <authorList>
            <person name="Ahren D.G."/>
        </authorList>
    </citation>
    <scope>NUCLEOTIDE SEQUENCE [LARGE SCALE GENOMIC DNA]</scope>
    <source>
        <strain evidence="4">CBS 200.50</strain>
    </source>
</reference>
<reference evidence="3 4" key="1">
    <citation type="journal article" date="2013" name="PLoS Genet.">
        <title>Genomic mechanisms accounting for the adaptation to parasitism in nematode-trapping fungi.</title>
        <authorList>
            <person name="Meerupati T."/>
            <person name="Andersson K.M."/>
            <person name="Friman E."/>
            <person name="Kumar D."/>
            <person name="Tunlid A."/>
            <person name="Ahren D."/>
        </authorList>
    </citation>
    <scope>NUCLEOTIDE SEQUENCE [LARGE SCALE GENOMIC DNA]</scope>
    <source>
        <strain evidence="3 4">CBS 200.50</strain>
    </source>
</reference>
<dbReference type="AlphaFoldDB" id="S8AS03"/>
<evidence type="ECO:0000256" key="1">
    <source>
        <dbReference type="SAM" id="MobiDB-lite"/>
    </source>
</evidence>
<name>S8AS03_DACHA</name>